<evidence type="ECO:0000313" key="3">
    <source>
        <dbReference type="Proteomes" id="UP000799436"/>
    </source>
</evidence>
<name>A0A6G1L1M8_9PEZI</name>
<dbReference type="AlphaFoldDB" id="A0A6G1L1M8"/>
<dbReference type="OrthoDB" id="10486703at2759"/>
<feature type="signal peptide" evidence="1">
    <location>
        <begin position="1"/>
        <end position="17"/>
    </location>
</feature>
<keyword evidence="3" id="KW-1185">Reference proteome</keyword>
<gene>
    <name evidence="2" type="ORF">EJ03DRAFT_178368</name>
</gene>
<sequence length="109" mass="11861">MPLSWKYILLFAPLALAAAVVPRQPDAHVLAKRTYLDLYTHIGRAMNAIQKEANAWSGTGHPDAVIAAIDQLNNAIVAVYTVTSSYVGPLETRDSLALTHFIHLVSIIP</sequence>
<reference evidence="2" key="1">
    <citation type="journal article" date="2020" name="Stud. Mycol.">
        <title>101 Dothideomycetes genomes: a test case for predicting lifestyles and emergence of pathogens.</title>
        <authorList>
            <person name="Haridas S."/>
            <person name="Albert R."/>
            <person name="Binder M."/>
            <person name="Bloem J."/>
            <person name="Labutti K."/>
            <person name="Salamov A."/>
            <person name="Andreopoulos B."/>
            <person name="Baker S."/>
            <person name="Barry K."/>
            <person name="Bills G."/>
            <person name="Bluhm B."/>
            <person name="Cannon C."/>
            <person name="Castanera R."/>
            <person name="Culley D."/>
            <person name="Daum C."/>
            <person name="Ezra D."/>
            <person name="Gonzalez J."/>
            <person name="Henrissat B."/>
            <person name="Kuo A."/>
            <person name="Liang C."/>
            <person name="Lipzen A."/>
            <person name="Lutzoni F."/>
            <person name="Magnuson J."/>
            <person name="Mondo S."/>
            <person name="Nolan M."/>
            <person name="Ohm R."/>
            <person name="Pangilinan J."/>
            <person name="Park H.-J."/>
            <person name="Ramirez L."/>
            <person name="Alfaro M."/>
            <person name="Sun H."/>
            <person name="Tritt A."/>
            <person name="Yoshinaga Y."/>
            <person name="Zwiers L.-H."/>
            <person name="Turgeon B."/>
            <person name="Goodwin S."/>
            <person name="Spatafora J."/>
            <person name="Crous P."/>
            <person name="Grigoriev I."/>
        </authorList>
    </citation>
    <scope>NUCLEOTIDE SEQUENCE</scope>
    <source>
        <strain evidence="2">CBS 116005</strain>
    </source>
</reference>
<proteinExistence type="predicted"/>
<feature type="non-terminal residue" evidence="2">
    <location>
        <position position="109"/>
    </location>
</feature>
<dbReference type="Proteomes" id="UP000799436">
    <property type="component" value="Unassembled WGS sequence"/>
</dbReference>
<organism evidence="2 3">
    <name type="scientific">Teratosphaeria nubilosa</name>
    <dbReference type="NCBI Taxonomy" id="161662"/>
    <lineage>
        <taxon>Eukaryota</taxon>
        <taxon>Fungi</taxon>
        <taxon>Dikarya</taxon>
        <taxon>Ascomycota</taxon>
        <taxon>Pezizomycotina</taxon>
        <taxon>Dothideomycetes</taxon>
        <taxon>Dothideomycetidae</taxon>
        <taxon>Mycosphaerellales</taxon>
        <taxon>Teratosphaeriaceae</taxon>
        <taxon>Teratosphaeria</taxon>
    </lineage>
</organism>
<feature type="chain" id="PRO_5026233718" evidence="1">
    <location>
        <begin position="18"/>
        <end position="109"/>
    </location>
</feature>
<protein>
    <submittedName>
        <fullName evidence="2">Uncharacterized protein</fullName>
    </submittedName>
</protein>
<evidence type="ECO:0000313" key="2">
    <source>
        <dbReference type="EMBL" id="KAF2766492.1"/>
    </source>
</evidence>
<dbReference type="EMBL" id="ML995871">
    <property type="protein sequence ID" value="KAF2766492.1"/>
    <property type="molecule type" value="Genomic_DNA"/>
</dbReference>
<evidence type="ECO:0000256" key="1">
    <source>
        <dbReference type="SAM" id="SignalP"/>
    </source>
</evidence>
<accession>A0A6G1L1M8</accession>
<keyword evidence="1" id="KW-0732">Signal</keyword>